<evidence type="ECO:0000313" key="2">
    <source>
        <dbReference type="EMBL" id="KIY65323.1"/>
    </source>
</evidence>
<feature type="region of interest" description="Disordered" evidence="1">
    <location>
        <begin position="33"/>
        <end position="52"/>
    </location>
</feature>
<reference evidence="2 3" key="1">
    <citation type="journal article" date="2015" name="Fungal Genet. Biol.">
        <title>Evolution of novel wood decay mechanisms in Agaricales revealed by the genome sequences of Fistulina hepatica and Cylindrobasidium torrendii.</title>
        <authorList>
            <person name="Floudas D."/>
            <person name="Held B.W."/>
            <person name="Riley R."/>
            <person name="Nagy L.G."/>
            <person name="Koehler G."/>
            <person name="Ransdell A.S."/>
            <person name="Younus H."/>
            <person name="Chow J."/>
            <person name="Chiniquy J."/>
            <person name="Lipzen A."/>
            <person name="Tritt A."/>
            <person name="Sun H."/>
            <person name="Haridas S."/>
            <person name="LaButti K."/>
            <person name="Ohm R.A."/>
            <person name="Kues U."/>
            <person name="Blanchette R.A."/>
            <person name="Grigoriev I.V."/>
            <person name="Minto R.E."/>
            <person name="Hibbett D.S."/>
        </authorList>
    </citation>
    <scope>NUCLEOTIDE SEQUENCE [LARGE SCALE GENOMIC DNA]</scope>
    <source>
        <strain evidence="2 3">FP15055 ss-10</strain>
    </source>
</reference>
<dbReference type="EMBL" id="KN880595">
    <property type="protein sequence ID" value="KIY65323.1"/>
    <property type="molecule type" value="Genomic_DNA"/>
</dbReference>
<feature type="region of interest" description="Disordered" evidence="1">
    <location>
        <begin position="398"/>
        <end position="499"/>
    </location>
</feature>
<feature type="region of interest" description="Disordered" evidence="1">
    <location>
        <begin position="230"/>
        <end position="306"/>
    </location>
</feature>
<keyword evidence="3" id="KW-1185">Reference proteome</keyword>
<evidence type="ECO:0000256" key="1">
    <source>
        <dbReference type="SAM" id="MobiDB-lite"/>
    </source>
</evidence>
<organism evidence="2 3">
    <name type="scientific">Cylindrobasidium torrendii FP15055 ss-10</name>
    <dbReference type="NCBI Taxonomy" id="1314674"/>
    <lineage>
        <taxon>Eukaryota</taxon>
        <taxon>Fungi</taxon>
        <taxon>Dikarya</taxon>
        <taxon>Basidiomycota</taxon>
        <taxon>Agaricomycotina</taxon>
        <taxon>Agaricomycetes</taxon>
        <taxon>Agaricomycetidae</taxon>
        <taxon>Agaricales</taxon>
        <taxon>Marasmiineae</taxon>
        <taxon>Physalacriaceae</taxon>
        <taxon>Cylindrobasidium</taxon>
    </lineage>
</organism>
<name>A0A0D7B423_9AGAR</name>
<feature type="compositionally biased region" description="Polar residues" evidence="1">
    <location>
        <begin position="297"/>
        <end position="306"/>
    </location>
</feature>
<protein>
    <submittedName>
        <fullName evidence="2">Uncharacterized protein</fullName>
    </submittedName>
</protein>
<evidence type="ECO:0000313" key="3">
    <source>
        <dbReference type="Proteomes" id="UP000054007"/>
    </source>
</evidence>
<feature type="region of interest" description="Disordered" evidence="1">
    <location>
        <begin position="81"/>
        <end position="125"/>
    </location>
</feature>
<feature type="compositionally biased region" description="Pro residues" evidence="1">
    <location>
        <begin position="108"/>
        <end position="125"/>
    </location>
</feature>
<feature type="compositionally biased region" description="Polar residues" evidence="1">
    <location>
        <begin position="247"/>
        <end position="261"/>
    </location>
</feature>
<gene>
    <name evidence="2" type="ORF">CYLTODRAFT_424464</name>
</gene>
<dbReference type="Proteomes" id="UP000054007">
    <property type="component" value="Unassembled WGS sequence"/>
</dbReference>
<accession>A0A0D7B423</accession>
<feature type="compositionally biased region" description="Basic and acidic residues" evidence="1">
    <location>
        <begin position="489"/>
        <end position="499"/>
    </location>
</feature>
<dbReference type="AlphaFoldDB" id="A0A0D7B423"/>
<sequence length="854" mass="94227">MEATSSCGVADSAGGKFLVAQVTEPVKVGSLMLSHPSGDLSGSERAQTPPSSELSTLIGEIMESPGLEYPDPFDEIMEAKEQPPPAHNATSVPSPRHTHAEPSLRFTLPPPTIRIPPPMVTTHDAPPPTTYSPLTEEMPRISHYNTKPASQTSFHFAKNGRKVPKSGTSTAAAMKIPTDAILLQNPYPNPQVNIRLCMRNGCGSILTDPHAAFCQRCVDGGFVTAISKHYRNKPSRPSNHYRAPKPGQTTSSVTPPATPLTSRGGPQAPQTIVIPSSRVESRPGVVATPCQPVDASRSPSSDQLPLNTRSLQQPFEHQSAQRRITAPVARKCATPTCDRPVDIKARAVRCASCIKADWKTKLSGLKNTAPITSPTTPHVKKEFIEAFPSALLPTPPPTAISPCAASETATRTSVKRKLEHAAVPPLVQHSDTEDDDISSASRPVSRLDLNVDKGNEEDTLSSSLSPAPMSTPEPPAEFASNDSEAGGNVHDKPAERDPPLRERLFIRLPARPANPKKRCNIPKCRAELEDGYKWKLCRACRDHHRAYQRERLGVTNPSYTIEKERTAVRPSAGSIRLYASSSKQRICGFKGCGVGLPPLDEYKYKMCRDCRRRTTNSRRRRTLRESGQPPDIKLEEEKDRLIAKWRIRKKAVLDEDLEEVSEQEKGGDDEGELSEDLEQDFKAQRQSELGAQPPALRKPVQWERPASLYPEYPTLPTLLVDFSARISSFFKAHRAWMTSQSAIPQPQSQKISTFGFDGEFSTINMNIDIMSRREPVIHYIEHLKGELVRAGRVQLDTEGKQVAFAHGGILTRYRGAQWIGESWMTGEMEIAILPDTSHPYLHGQRTVIRYRLVG</sequence>
<dbReference type="OrthoDB" id="3266602at2759"/>
<proteinExistence type="predicted"/>